<proteinExistence type="predicted"/>
<accession>A0A9D4G4F0</accession>
<dbReference type="EMBL" id="JAIWYP010000006">
    <property type="protein sequence ID" value="KAH3808646.1"/>
    <property type="molecule type" value="Genomic_DNA"/>
</dbReference>
<dbReference type="Proteomes" id="UP000828390">
    <property type="component" value="Unassembled WGS sequence"/>
</dbReference>
<reference evidence="2" key="1">
    <citation type="journal article" date="2019" name="bioRxiv">
        <title>The Genome of the Zebra Mussel, Dreissena polymorpha: A Resource for Invasive Species Research.</title>
        <authorList>
            <person name="McCartney M.A."/>
            <person name="Auch B."/>
            <person name="Kono T."/>
            <person name="Mallez S."/>
            <person name="Zhang Y."/>
            <person name="Obille A."/>
            <person name="Becker A."/>
            <person name="Abrahante J.E."/>
            <person name="Garbe J."/>
            <person name="Badalamenti J.P."/>
            <person name="Herman A."/>
            <person name="Mangelson H."/>
            <person name="Liachko I."/>
            <person name="Sullivan S."/>
            <person name="Sone E.D."/>
            <person name="Koren S."/>
            <person name="Silverstein K.A.T."/>
            <person name="Beckman K.B."/>
            <person name="Gohl D.M."/>
        </authorList>
    </citation>
    <scope>NUCLEOTIDE SEQUENCE</scope>
    <source>
        <strain evidence="2">Duluth1</strain>
        <tissue evidence="2">Whole animal</tissue>
    </source>
</reference>
<evidence type="ECO:0000313" key="2">
    <source>
        <dbReference type="EMBL" id="KAH3808646.1"/>
    </source>
</evidence>
<keyword evidence="3" id="KW-1185">Reference proteome</keyword>
<reference evidence="2" key="2">
    <citation type="submission" date="2020-11" db="EMBL/GenBank/DDBJ databases">
        <authorList>
            <person name="McCartney M.A."/>
            <person name="Auch B."/>
            <person name="Kono T."/>
            <person name="Mallez S."/>
            <person name="Becker A."/>
            <person name="Gohl D.M."/>
            <person name="Silverstein K.A.T."/>
            <person name="Koren S."/>
            <person name="Bechman K.B."/>
            <person name="Herman A."/>
            <person name="Abrahante J.E."/>
            <person name="Garbe J."/>
        </authorList>
    </citation>
    <scope>NUCLEOTIDE SEQUENCE</scope>
    <source>
        <strain evidence="2">Duluth1</strain>
        <tissue evidence="2">Whole animal</tissue>
    </source>
</reference>
<feature type="region of interest" description="Disordered" evidence="1">
    <location>
        <begin position="25"/>
        <end position="72"/>
    </location>
</feature>
<feature type="compositionally biased region" description="Basic residues" evidence="1">
    <location>
        <begin position="25"/>
        <end position="34"/>
    </location>
</feature>
<gene>
    <name evidence="2" type="ORF">DPMN_137003</name>
</gene>
<feature type="non-terminal residue" evidence="2">
    <location>
        <position position="72"/>
    </location>
</feature>
<evidence type="ECO:0000256" key="1">
    <source>
        <dbReference type="SAM" id="MobiDB-lite"/>
    </source>
</evidence>
<comment type="caution">
    <text evidence="2">The sequence shown here is derived from an EMBL/GenBank/DDBJ whole genome shotgun (WGS) entry which is preliminary data.</text>
</comment>
<organism evidence="2 3">
    <name type="scientific">Dreissena polymorpha</name>
    <name type="common">Zebra mussel</name>
    <name type="synonym">Mytilus polymorpha</name>
    <dbReference type="NCBI Taxonomy" id="45954"/>
    <lineage>
        <taxon>Eukaryota</taxon>
        <taxon>Metazoa</taxon>
        <taxon>Spiralia</taxon>
        <taxon>Lophotrochozoa</taxon>
        <taxon>Mollusca</taxon>
        <taxon>Bivalvia</taxon>
        <taxon>Autobranchia</taxon>
        <taxon>Heteroconchia</taxon>
        <taxon>Euheterodonta</taxon>
        <taxon>Imparidentia</taxon>
        <taxon>Neoheterodontei</taxon>
        <taxon>Myida</taxon>
        <taxon>Dreissenoidea</taxon>
        <taxon>Dreissenidae</taxon>
        <taxon>Dreissena</taxon>
    </lineage>
</organism>
<dbReference type="AlphaFoldDB" id="A0A9D4G4F0"/>
<protein>
    <submittedName>
        <fullName evidence="2">Uncharacterized protein</fullName>
    </submittedName>
</protein>
<evidence type="ECO:0000313" key="3">
    <source>
        <dbReference type="Proteomes" id="UP000828390"/>
    </source>
</evidence>
<sequence>MNRNSYTESTLETLTEGICNLRRSFSSRRRKKKPLSAINTSGTGSGPCSPTQLSHQPLRSVRSNPQSCGFFD</sequence>
<name>A0A9D4G4F0_DREPO</name>
<feature type="compositionally biased region" description="Polar residues" evidence="1">
    <location>
        <begin position="37"/>
        <end position="72"/>
    </location>
</feature>